<sequence length="150" mass="17274">SLKKIKDVFISDNETNKSGLFGGKKQKHGTSTSQNFPTDNLPRKFISEENLNQRFNNAEKKGFDLGKRRAYSTRENRPNEALRQEIRNNFAHVMNERDQIISEYDMNNSSINNSVQNLTTSSDENITLENSYNRYPGSDSDIIEEPIIPR</sequence>
<gene>
    <name evidence="1" type="ORF">SPELUC_LOCUS17950</name>
</gene>
<reference evidence="1" key="1">
    <citation type="submission" date="2021-06" db="EMBL/GenBank/DDBJ databases">
        <authorList>
            <person name="Kallberg Y."/>
            <person name="Tangrot J."/>
            <person name="Rosling A."/>
        </authorList>
    </citation>
    <scope>NUCLEOTIDE SEQUENCE</scope>
    <source>
        <strain evidence="1">28 12/20/2015</strain>
    </source>
</reference>
<proteinExistence type="predicted"/>
<organism evidence="1 2">
    <name type="scientific">Cetraspora pellucida</name>
    <dbReference type="NCBI Taxonomy" id="1433469"/>
    <lineage>
        <taxon>Eukaryota</taxon>
        <taxon>Fungi</taxon>
        <taxon>Fungi incertae sedis</taxon>
        <taxon>Mucoromycota</taxon>
        <taxon>Glomeromycotina</taxon>
        <taxon>Glomeromycetes</taxon>
        <taxon>Diversisporales</taxon>
        <taxon>Gigasporaceae</taxon>
        <taxon>Cetraspora</taxon>
    </lineage>
</organism>
<accession>A0ACA9RMU6</accession>
<dbReference type="EMBL" id="CAJVPW010078460">
    <property type="protein sequence ID" value="CAG8799655.1"/>
    <property type="molecule type" value="Genomic_DNA"/>
</dbReference>
<feature type="non-terminal residue" evidence="1">
    <location>
        <position position="150"/>
    </location>
</feature>
<name>A0ACA9RMU6_9GLOM</name>
<keyword evidence="2" id="KW-1185">Reference proteome</keyword>
<evidence type="ECO:0000313" key="2">
    <source>
        <dbReference type="Proteomes" id="UP000789366"/>
    </source>
</evidence>
<dbReference type="Proteomes" id="UP000789366">
    <property type="component" value="Unassembled WGS sequence"/>
</dbReference>
<comment type="caution">
    <text evidence="1">The sequence shown here is derived from an EMBL/GenBank/DDBJ whole genome shotgun (WGS) entry which is preliminary data.</text>
</comment>
<protein>
    <submittedName>
        <fullName evidence="1">779_t:CDS:1</fullName>
    </submittedName>
</protein>
<feature type="non-terminal residue" evidence="1">
    <location>
        <position position="1"/>
    </location>
</feature>
<evidence type="ECO:0000313" key="1">
    <source>
        <dbReference type="EMBL" id="CAG8799655.1"/>
    </source>
</evidence>